<proteinExistence type="inferred from homology"/>
<dbReference type="SUPFAM" id="SSF46626">
    <property type="entry name" value="Cytochrome c"/>
    <property type="match status" value="1"/>
</dbReference>
<evidence type="ECO:0000256" key="9">
    <source>
        <dbReference type="ARBA" id="ARBA00022982"/>
    </source>
</evidence>
<evidence type="ECO:0000256" key="5">
    <source>
        <dbReference type="ARBA" id="ARBA00022660"/>
    </source>
</evidence>
<accession>A0A5C6BK66</accession>
<comment type="caution">
    <text evidence="23">The sequence shown here is derived from an EMBL/GenBank/DDBJ whole genome shotgun (WGS) entry which is preliminary data.</text>
</comment>
<feature type="transmembrane region" description="Helical" evidence="19">
    <location>
        <begin position="86"/>
        <end position="108"/>
    </location>
</feature>
<dbReference type="PROSITE" id="PS50857">
    <property type="entry name" value="COX2_CUA"/>
    <property type="match status" value="1"/>
</dbReference>
<dbReference type="Pfam" id="PF02790">
    <property type="entry name" value="COX2_TM"/>
    <property type="match status" value="1"/>
</dbReference>
<dbReference type="PROSITE" id="PS00078">
    <property type="entry name" value="COX2"/>
    <property type="match status" value="1"/>
</dbReference>
<evidence type="ECO:0000256" key="17">
    <source>
        <dbReference type="RuleBase" id="RU004024"/>
    </source>
</evidence>
<dbReference type="PROSITE" id="PS50999">
    <property type="entry name" value="COX2_TM"/>
    <property type="match status" value="1"/>
</dbReference>
<feature type="transmembrane region" description="Helical" evidence="19">
    <location>
        <begin position="38"/>
        <end position="61"/>
    </location>
</feature>
<dbReference type="InterPro" id="IPR001505">
    <property type="entry name" value="Copper_CuA"/>
</dbReference>
<feature type="domain" description="Cytochrome oxidase subunit II copper A binding" evidence="20">
    <location>
        <begin position="117"/>
        <end position="234"/>
    </location>
</feature>
<dbReference type="Pfam" id="PF00116">
    <property type="entry name" value="COX2"/>
    <property type="match status" value="1"/>
</dbReference>
<evidence type="ECO:0000256" key="15">
    <source>
        <dbReference type="PROSITE-ProRule" id="PRU00433"/>
    </source>
</evidence>
<dbReference type="GO" id="GO:0005886">
    <property type="term" value="C:plasma membrane"/>
    <property type="evidence" value="ECO:0007669"/>
    <property type="project" value="UniProtKB-SubCell"/>
</dbReference>
<evidence type="ECO:0000259" key="20">
    <source>
        <dbReference type="PROSITE" id="PS50857"/>
    </source>
</evidence>
<dbReference type="PANTHER" id="PTHR22888">
    <property type="entry name" value="CYTOCHROME C OXIDASE, SUBUNIT II"/>
    <property type="match status" value="1"/>
</dbReference>
<dbReference type="PRINTS" id="PR01166">
    <property type="entry name" value="CYCOXIDASEII"/>
</dbReference>
<evidence type="ECO:0000256" key="2">
    <source>
        <dbReference type="ARBA" id="ARBA00007866"/>
    </source>
</evidence>
<evidence type="ECO:0000256" key="11">
    <source>
        <dbReference type="ARBA" id="ARBA00023004"/>
    </source>
</evidence>
<evidence type="ECO:0000313" key="24">
    <source>
        <dbReference type="Proteomes" id="UP000319908"/>
    </source>
</evidence>
<dbReference type="EMBL" id="SJPU01000003">
    <property type="protein sequence ID" value="TWU10854.1"/>
    <property type="molecule type" value="Genomic_DNA"/>
</dbReference>
<dbReference type="NCBIfam" id="TIGR02866">
    <property type="entry name" value="CoxB"/>
    <property type="match status" value="1"/>
</dbReference>
<keyword evidence="11 15" id="KW-0408">Iron</keyword>
<dbReference type="Gene3D" id="2.60.40.420">
    <property type="entry name" value="Cupredoxins - blue copper proteins"/>
    <property type="match status" value="1"/>
</dbReference>
<reference evidence="23 24" key="1">
    <citation type="journal article" date="2020" name="Antonie Van Leeuwenhoek">
        <title>Rhodopirellula heiligendammensis sp. nov., Rhodopirellula pilleata sp. nov., and Rhodopirellula solitaria sp. nov. isolated from natural or artificial marine surfaces in Northern Germany and California, USA, and emended description of the genus Rhodopirellula.</title>
        <authorList>
            <person name="Kallscheuer N."/>
            <person name="Wiegand S."/>
            <person name="Jogler M."/>
            <person name="Boedeker C."/>
            <person name="Peeters S.H."/>
            <person name="Rast P."/>
            <person name="Heuer A."/>
            <person name="Jetten M.S.M."/>
            <person name="Rohde M."/>
            <person name="Jogler C."/>
        </authorList>
    </citation>
    <scope>NUCLEOTIDE SEQUENCE [LARGE SCALE GENOMIC DNA]</scope>
    <source>
        <strain evidence="23 24">Poly21</strain>
    </source>
</reference>
<dbReference type="InterPro" id="IPR034236">
    <property type="entry name" value="CuRO_CcO_Caa3_II"/>
</dbReference>
<keyword evidence="4 15" id="KW-0349">Heme</keyword>
<evidence type="ECO:0000313" key="23">
    <source>
        <dbReference type="EMBL" id="TWU10854.1"/>
    </source>
</evidence>
<evidence type="ECO:0000256" key="13">
    <source>
        <dbReference type="ARBA" id="ARBA00023136"/>
    </source>
</evidence>
<dbReference type="PROSITE" id="PS51007">
    <property type="entry name" value="CYTC"/>
    <property type="match status" value="1"/>
</dbReference>
<comment type="subcellular location">
    <subcellularLocation>
        <location evidence="16">Cell membrane</location>
        <topology evidence="16">Multi-pass membrane protein</topology>
    </subcellularLocation>
    <subcellularLocation>
        <location evidence="1">Membrane</location>
        <topology evidence="1">Multi-pass membrane protein</topology>
    </subcellularLocation>
</comment>
<organism evidence="23 24">
    <name type="scientific">Allorhodopirellula heiligendammensis</name>
    <dbReference type="NCBI Taxonomy" id="2714739"/>
    <lineage>
        <taxon>Bacteria</taxon>
        <taxon>Pseudomonadati</taxon>
        <taxon>Planctomycetota</taxon>
        <taxon>Planctomycetia</taxon>
        <taxon>Pirellulales</taxon>
        <taxon>Pirellulaceae</taxon>
        <taxon>Allorhodopirellula</taxon>
    </lineage>
</organism>
<keyword evidence="12 17" id="KW-0186">Copper</keyword>
<dbReference type="GO" id="GO:0004129">
    <property type="term" value="F:cytochrome-c oxidase activity"/>
    <property type="evidence" value="ECO:0007669"/>
    <property type="project" value="UniProtKB-EC"/>
</dbReference>
<keyword evidence="3 16" id="KW-0813">Transport</keyword>
<evidence type="ECO:0000256" key="1">
    <source>
        <dbReference type="ARBA" id="ARBA00004141"/>
    </source>
</evidence>
<dbReference type="InterPro" id="IPR008972">
    <property type="entry name" value="Cupredoxin"/>
</dbReference>
<evidence type="ECO:0000256" key="4">
    <source>
        <dbReference type="ARBA" id="ARBA00022617"/>
    </source>
</evidence>
<dbReference type="SUPFAM" id="SSF81464">
    <property type="entry name" value="Cytochrome c oxidase subunit II-like, transmembrane region"/>
    <property type="match status" value="1"/>
</dbReference>
<dbReference type="SUPFAM" id="SSF49503">
    <property type="entry name" value="Cupredoxins"/>
    <property type="match status" value="1"/>
</dbReference>
<evidence type="ECO:0000256" key="10">
    <source>
        <dbReference type="ARBA" id="ARBA00022989"/>
    </source>
</evidence>
<comment type="catalytic activity">
    <reaction evidence="17">
        <text>4 Fe(II)-[cytochrome c] + O2 + 8 H(+)(in) = 4 Fe(III)-[cytochrome c] + 2 H2O + 4 H(+)(out)</text>
        <dbReference type="Rhea" id="RHEA:11436"/>
        <dbReference type="Rhea" id="RHEA-COMP:10350"/>
        <dbReference type="Rhea" id="RHEA-COMP:14399"/>
        <dbReference type="ChEBI" id="CHEBI:15377"/>
        <dbReference type="ChEBI" id="CHEBI:15378"/>
        <dbReference type="ChEBI" id="CHEBI:15379"/>
        <dbReference type="ChEBI" id="CHEBI:29033"/>
        <dbReference type="ChEBI" id="CHEBI:29034"/>
        <dbReference type="EC" id="7.1.1.9"/>
    </reaction>
</comment>
<dbReference type="GO" id="GO:0042773">
    <property type="term" value="P:ATP synthesis coupled electron transport"/>
    <property type="evidence" value="ECO:0007669"/>
    <property type="project" value="TreeGrafter"/>
</dbReference>
<comment type="cofactor">
    <cofactor evidence="17">
        <name>Cu cation</name>
        <dbReference type="ChEBI" id="CHEBI:23378"/>
    </cofactor>
    <text evidence="17">Binds a copper A center.</text>
</comment>
<protein>
    <recommendedName>
        <fullName evidence="17">Cytochrome c oxidase subunit 2</fullName>
        <ecNumber evidence="17">7.1.1.9</ecNumber>
    </recommendedName>
</protein>
<dbReference type="GO" id="GO:0020037">
    <property type="term" value="F:heme binding"/>
    <property type="evidence" value="ECO:0007669"/>
    <property type="project" value="InterPro"/>
</dbReference>
<gene>
    <name evidence="23" type="primary">ctaC_3</name>
    <name evidence="23" type="ORF">Poly21_47600</name>
</gene>
<dbReference type="InterPro" id="IPR011759">
    <property type="entry name" value="Cyt_c_oxidase_su2_TM_dom"/>
</dbReference>
<keyword evidence="8" id="KW-1278">Translocase</keyword>
<dbReference type="Proteomes" id="UP000319908">
    <property type="component" value="Unassembled WGS sequence"/>
</dbReference>
<dbReference type="PANTHER" id="PTHR22888:SF9">
    <property type="entry name" value="CYTOCHROME C OXIDASE SUBUNIT 2"/>
    <property type="match status" value="1"/>
</dbReference>
<dbReference type="InterPro" id="IPR014222">
    <property type="entry name" value="Cyt_c_oxidase_su2"/>
</dbReference>
<feature type="domain" description="Cytochrome oxidase subunit II transmembrane region profile" evidence="21">
    <location>
        <begin position="16"/>
        <end position="114"/>
    </location>
</feature>
<keyword evidence="7 15" id="KW-0479">Metal-binding</keyword>
<evidence type="ECO:0000256" key="16">
    <source>
        <dbReference type="RuleBase" id="RU000456"/>
    </source>
</evidence>
<dbReference type="InterPro" id="IPR009056">
    <property type="entry name" value="Cyt_c-like_dom"/>
</dbReference>
<keyword evidence="9 16" id="KW-0249">Electron transport</keyword>
<keyword evidence="13 19" id="KW-0472">Membrane</keyword>
<evidence type="ECO:0000256" key="18">
    <source>
        <dbReference type="SAM" id="MobiDB-lite"/>
    </source>
</evidence>
<evidence type="ECO:0000259" key="21">
    <source>
        <dbReference type="PROSITE" id="PS50999"/>
    </source>
</evidence>
<dbReference type="Pfam" id="PF00034">
    <property type="entry name" value="Cytochrom_C"/>
    <property type="match status" value="1"/>
</dbReference>
<evidence type="ECO:0000256" key="19">
    <source>
        <dbReference type="SAM" id="Phobius"/>
    </source>
</evidence>
<keyword evidence="24" id="KW-1185">Reference proteome</keyword>
<evidence type="ECO:0000256" key="8">
    <source>
        <dbReference type="ARBA" id="ARBA00022967"/>
    </source>
</evidence>
<keyword evidence="5 16" id="KW-0679">Respiratory chain</keyword>
<keyword evidence="6 16" id="KW-0812">Transmembrane</keyword>
<evidence type="ECO:0000256" key="6">
    <source>
        <dbReference type="ARBA" id="ARBA00022692"/>
    </source>
</evidence>
<evidence type="ECO:0000256" key="7">
    <source>
        <dbReference type="ARBA" id="ARBA00022723"/>
    </source>
</evidence>
<dbReference type="InterPro" id="IPR045187">
    <property type="entry name" value="CcO_II"/>
</dbReference>
<dbReference type="CDD" id="cd04213">
    <property type="entry name" value="CuRO_CcO_Caa3_II"/>
    <property type="match status" value="1"/>
</dbReference>
<evidence type="ECO:0000256" key="12">
    <source>
        <dbReference type="ARBA" id="ARBA00023008"/>
    </source>
</evidence>
<dbReference type="InterPro" id="IPR036909">
    <property type="entry name" value="Cyt_c-like_dom_sf"/>
</dbReference>
<dbReference type="GO" id="GO:0005507">
    <property type="term" value="F:copper ion binding"/>
    <property type="evidence" value="ECO:0007669"/>
    <property type="project" value="InterPro"/>
</dbReference>
<comment type="similarity">
    <text evidence="2 16">Belongs to the cytochrome c oxidase subunit 2 family.</text>
</comment>
<name>A0A5C6BK66_9BACT</name>
<dbReference type="GO" id="GO:0016491">
    <property type="term" value="F:oxidoreductase activity"/>
    <property type="evidence" value="ECO:0007669"/>
    <property type="project" value="InterPro"/>
</dbReference>
<sequence length="348" mass="38601">MQVIASVFAILVATVNADAQIPEVFHPAGPAAESIADLFWLVIAVCSVIFLVVTGTLIVFIHRFRERADDGETEPPQLYGSQPIELAWTVAPLMIVLVLALVVIRSVVDLRGEPPAQNAERVRVVGHQWWWEFEYPQHGFTTANELVIPVSDEATNRPVYLQLESADVIHSFWVPRLAGKTDLIPGKTNQMWIQADQEGTFAGRCAEYCGTQHAKMLIRVRVVSPADYATWISHQQQNALPPSTERPAESPSETKTTGALAGHARFMELACANCHTIGGTHATGKFGPDLTHLMSRETLAAGIMDNDREHLTRWIKDPNLDKSGCRMPDMRLSDTDVKQIVDYMITLE</sequence>
<comment type="function">
    <text evidence="14 17">Subunits I and II form the functional core of the enzyme complex. Electrons originating in cytochrome c are transferred via heme a and Cu(A) to the binuclear center formed by heme a3 and Cu(B).</text>
</comment>
<dbReference type="InterPro" id="IPR036257">
    <property type="entry name" value="Cyt_c_oxidase_su2_TM_sf"/>
</dbReference>
<feature type="domain" description="Cytochrome c" evidence="22">
    <location>
        <begin position="257"/>
        <end position="348"/>
    </location>
</feature>
<evidence type="ECO:0000259" key="22">
    <source>
        <dbReference type="PROSITE" id="PS51007"/>
    </source>
</evidence>
<dbReference type="InterPro" id="IPR002429">
    <property type="entry name" value="CcO_II-like_C"/>
</dbReference>
<feature type="region of interest" description="Disordered" evidence="18">
    <location>
        <begin position="234"/>
        <end position="256"/>
    </location>
</feature>
<dbReference type="EC" id="7.1.1.9" evidence="17"/>
<dbReference type="Gene3D" id="1.10.287.90">
    <property type="match status" value="1"/>
</dbReference>
<evidence type="ECO:0000256" key="3">
    <source>
        <dbReference type="ARBA" id="ARBA00022448"/>
    </source>
</evidence>
<evidence type="ECO:0000256" key="14">
    <source>
        <dbReference type="ARBA" id="ARBA00024688"/>
    </source>
</evidence>
<dbReference type="AlphaFoldDB" id="A0A5C6BK66"/>
<keyword evidence="10 19" id="KW-1133">Transmembrane helix</keyword>